<dbReference type="SMART" id="SM00202">
    <property type="entry name" value="SR"/>
    <property type="match status" value="4"/>
</dbReference>
<dbReference type="PRINTS" id="PR00258">
    <property type="entry name" value="SPERACTRCPTR"/>
</dbReference>
<dbReference type="Pfam" id="PF00530">
    <property type="entry name" value="SRCR"/>
    <property type="match status" value="4"/>
</dbReference>
<feature type="disulfide bond" evidence="11">
    <location>
        <begin position="368"/>
        <end position="429"/>
    </location>
</feature>
<proteinExistence type="predicted"/>
<evidence type="ECO:0000256" key="5">
    <source>
        <dbReference type="ARBA" id="ARBA00023157"/>
    </source>
</evidence>
<evidence type="ECO:0000256" key="9">
    <source>
        <dbReference type="ARBA" id="ARBA00064153"/>
    </source>
</evidence>
<feature type="domain" description="SRCR" evidence="13">
    <location>
        <begin position="329"/>
        <end position="430"/>
    </location>
</feature>
<dbReference type="GO" id="GO:0004252">
    <property type="term" value="F:serine-type endopeptidase activity"/>
    <property type="evidence" value="ECO:0007669"/>
    <property type="project" value="TreeGrafter"/>
</dbReference>
<evidence type="ECO:0000256" key="10">
    <source>
        <dbReference type="ARBA" id="ARBA00069168"/>
    </source>
</evidence>
<feature type="disulfide bond" evidence="11">
    <location>
        <begin position="254"/>
        <end position="318"/>
    </location>
</feature>
<evidence type="ECO:0000313" key="14">
    <source>
        <dbReference type="Ensembl" id="ENSNMLP00000025715.1"/>
    </source>
</evidence>
<feature type="domain" description="SRCR" evidence="13">
    <location>
        <begin position="27"/>
        <end position="122"/>
    </location>
</feature>
<evidence type="ECO:0000256" key="8">
    <source>
        <dbReference type="ARBA" id="ARBA00058074"/>
    </source>
</evidence>
<keyword evidence="15" id="KW-1185">Reference proteome</keyword>
<feature type="domain" description="SRCR" evidence="13">
    <location>
        <begin position="229"/>
        <end position="329"/>
    </location>
</feature>
<dbReference type="GO" id="GO:0005886">
    <property type="term" value="C:plasma membrane"/>
    <property type="evidence" value="ECO:0007669"/>
    <property type="project" value="TreeGrafter"/>
</dbReference>
<accession>A0A8C6TRY1</accession>
<evidence type="ECO:0000313" key="15">
    <source>
        <dbReference type="Proteomes" id="UP000694523"/>
    </source>
</evidence>
<dbReference type="SUPFAM" id="SSF56487">
    <property type="entry name" value="SRCR-like"/>
    <property type="match status" value="4"/>
</dbReference>
<keyword evidence="4" id="KW-0677">Repeat</keyword>
<sequence>MQHQSTTTPLQSTTAQGWRGGSSGQRGNSSCSGRVEIFHRGQWGTVCDDDWDVLDAQVVCRQLGCGRVLSAPHSARFGQGTGPIWMDDVGCSGGETALSQCRHRGIGSHNCNHGEDAGVVCEALSPVRLVNTVDRCSGRVEVFHNGQWGTVCDDSWDINDANVVCRQLDCGRPRTALPNAAFGQGTGRIWLDDVRCFGFEPSITDCGHNGFGNHNCVHAEDAGIICEGASGQRGNSSCSGRVEIFHRGQWGTVCDDDWDMLDAQVVCRQLSCGRARAAPQNAAFGQGRGPIWMDDVRCFGSEPSITDCRHNGFGNHNCGHSEDAGVGEVRLANGGNSSCSGRVEIFHRGQWGTVCDDDWDVLDAQVVCRQLGCGRVLSAPHSARFGQGTGPIWMDDVTCSGGETALSQCRHRGIGSHNCNHGEDAGVVCEGVP</sequence>
<evidence type="ECO:0000256" key="11">
    <source>
        <dbReference type="PROSITE-ProRule" id="PRU00196"/>
    </source>
</evidence>
<comment type="function">
    <text evidence="8">Binds to extracellular matrix proteins. Binds to pathogen-associated molecular patterns (PAMPs) present on the cell walls of Gram-positive and Gram-negative bacteria and fungi, behaving as a pattern recognition receptor (PRR). Induces bacterial and fungal aggregation and subsequent inhibition of PAMP-induced cytokine release. Does not possess intrinsic bactericidal activity. May play a role in the innate defense and homeostasis of certain epithelial surfaces.</text>
</comment>
<comment type="subcellular location">
    <subcellularLocation>
        <location evidence="1">Secreted</location>
    </subcellularLocation>
</comment>
<keyword evidence="7" id="KW-0325">Glycoprotein</keyword>
<feature type="disulfide bond" evidence="11">
    <location>
        <begin position="91"/>
        <end position="101"/>
    </location>
</feature>
<evidence type="ECO:0000256" key="1">
    <source>
        <dbReference type="ARBA" id="ARBA00004613"/>
    </source>
</evidence>
<dbReference type="PANTHER" id="PTHR48071:SF15">
    <property type="entry name" value="SRCR DOMAIN-CONTAINING PROTEIN"/>
    <property type="match status" value="1"/>
</dbReference>
<dbReference type="InterPro" id="IPR036772">
    <property type="entry name" value="SRCR-like_dom_sf"/>
</dbReference>
<keyword evidence="5 11" id="KW-1015">Disulfide bond</keyword>
<dbReference type="FunFam" id="3.10.250.10:FF:000007">
    <property type="entry name" value="Soluble scavenger receptor cysteine-rich domain-containing protein SSC5D"/>
    <property type="match status" value="2"/>
</dbReference>
<evidence type="ECO:0000256" key="2">
    <source>
        <dbReference type="ARBA" id="ARBA00022525"/>
    </source>
</evidence>
<evidence type="ECO:0000256" key="7">
    <source>
        <dbReference type="ARBA" id="ARBA00023180"/>
    </source>
</evidence>
<dbReference type="PROSITE" id="PS50287">
    <property type="entry name" value="SRCR_2"/>
    <property type="match status" value="4"/>
</dbReference>
<dbReference type="AlphaFoldDB" id="A0A8C6TRY1"/>
<feature type="disulfide bond" evidence="11">
    <location>
        <begin position="196"/>
        <end position="206"/>
    </location>
</feature>
<dbReference type="InterPro" id="IPR001190">
    <property type="entry name" value="SRCR"/>
</dbReference>
<evidence type="ECO:0000256" key="6">
    <source>
        <dbReference type="ARBA" id="ARBA00023170"/>
    </source>
</evidence>
<dbReference type="FunFam" id="3.10.250.10:FF:000006">
    <property type="entry name" value="neurotrypsin isoform X2"/>
    <property type="match status" value="2"/>
</dbReference>
<dbReference type="PANTHER" id="PTHR48071">
    <property type="entry name" value="SRCR DOMAIN-CONTAINING PROTEIN"/>
    <property type="match status" value="1"/>
</dbReference>
<feature type="domain" description="SRCR" evidence="13">
    <location>
        <begin position="127"/>
        <end position="227"/>
    </location>
</feature>
<dbReference type="PROSITE" id="PS00420">
    <property type="entry name" value="SRCR_1"/>
    <property type="match status" value="2"/>
</dbReference>
<feature type="region of interest" description="Disordered" evidence="12">
    <location>
        <begin position="1"/>
        <end position="30"/>
    </location>
</feature>
<feature type="disulfide bond" evidence="11">
    <location>
        <begin position="298"/>
        <end position="308"/>
    </location>
</feature>
<feature type="disulfide bond" evidence="11">
    <location>
        <begin position="399"/>
        <end position="409"/>
    </location>
</feature>
<dbReference type="Ensembl" id="ENSNMLT00000028744.1">
    <property type="protein sequence ID" value="ENSNMLP00000025715.1"/>
    <property type="gene ID" value="ENSNMLG00000016407.1"/>
</dbReference>
<dbReference type="Gene3D" id="3.10.250.10">
    <property type="entry name" value="SRCR-like domain"/>
    <property type="match status" value="4"/>
</dbReference>
<feature type="disulfide bond" evidence="11">
    <location>
        <begin position="47"/>
        <end position="111"/>
    </location>
</feature>
<protein>
    <recommendedName>
        <fullName evidence="10">Soluble scavenger receptor cysteine-rich domain-containing protein SSC5D</fullName>
    </recommendedName>
</protein>
<feature type="disulfide bond" evidence="11">
    <location>
        <begin position="152"/>
        <end position="216"/>
    </location>
</feature>
<dbReference type="Proteomes" id="UP000694523">
    <property type="component" value="Unplaced"/>
</dbReference>
<keyword evidence="6" id="KW-0675">Receptor</keyword>
<evidence type="ECO:0000256" key="12">
    <source>
        <dbReference type="SAM" id="MobiDB-lite"/>
    </source>
</evidence>
<feature type="disulfide bond" evidence="11">
    <location>
        <begin position="165"/>
        <end position="226"/>
    </location>
</feature>
<feature type="disulfide bond" evidence="11">
    <location>
        <begin position="60"/>
        <end position="121"/>
    </location>
</feature>
<evidence type="ECO:0000259" key="13">
    <source>
        <dbReference type="PROSITE" id="PS50287"/>
    </source>
</evidence>
<reference evidence="14" key="2">
    <citation type="submission" date="2025-09" db="UniProtKB">
        <authorList>
            <consortium name="Ensembl"/>
        </authorList>
    </citation>
    <scope>IDENTIFICATION</scope>
</reference>
<feature type="disulfide bond" evidence="11">
    <location>
        <begin position="355"/>
        <end position="419"/>
    </location>
</feature>
<comment type="subunit">
    <text evidence="9">Interacts with LGALS1 and laminin.</text>
</comment>
<dbReference type="GO" id="GO:0005615">
    <property type="term" value="C:extracellular space"/>
    <property type="evidence" value="ECO:0007669"/>
    <property type="project" value="TreeGrafter"/>
</dbReference>
<comment type="caution">
    <text evidence="11">Lacks conserved residue(s) required for the propagation of feature annotation.</text>
</comment>
<keyword evidence="3" id="KW-0732">Signal</keyword>
<keyword evidence="2" id="KW-0964">Secreted</keyword>
<organism evidence="14 15">
    <name type="scientific">Neogobius melanostomus</name>
    <name type="common">round goby</name>
    <dbReference type="NCBI Taxonomy" id="47308"/>
    <lineage>
        <taxon>Eukaryota</taxon>
        <taxon>Metazoa</taxon>
        <taxon>Chordata</taxon>
        <taxon>Craniata</taxon>
        <taxon>Vertebrata</taxon>
        <taxon>Euteleostomi</taxon>
        <taxon>Actinopterygii</taxon>
        <taxon>Neopterygii</taxon>
        <taxon>Teleostei</taxon>
        <taxon>Neoteleostei</taxon>
        <taxon>Acanthomorphata</taxon>
        <taxon>Gobiaria</taxon>
        <taxon>Gobiiformes</taxon>
        <taxon>Gobioidei</taxon>
        <taxon>Gobiidae</taxon>
        <taxon>Benthophilinae</taxon>
        <taxon>Neogobiini</taxon>
        <taxon>Neogobius</taxon>
    </lineage>
</organism>
<name>A0A8C6TRY1_9GOBI</name>
<feature type="compositionally biased region" description="Polar residues" evidence="12">
    <location>
        <begin position="1"/>
        <end position="16"/>
    </location>
</feature>
<dbReference type="GO" id="GO:0031638">
    <property type="term" value="P:zymogen activation"/>
    <property type="evidence" value="ECO:0007669"/>
    <property type="project" value="TreeGrafter"/>
</dbReference>
<evidence type="ECO:0000256" key="3">
    <source>
        <dbReference type="ARBA" id="ARBA00022729"/>
    </source>
</evidence>
<reference evidence="14" key="1">
    <citation type="submission" date="2025-08" db="UniProtKB">
        <authorList>
            <consortium name="Ensembl"/>
        </authorList>
    </citation>
    <scope>IDENTIFICATION</scope>
</reference>
<evidence type="ECO:0000256" key="4">
    <source>
        <dbReference type="ARBA" id="ARBA00022737"/>
    </source>
</evidence>